<dbReference type="AlphaFoldDB" id="A0A9Q0QVE4"/>
<evidence type="ECO:0000256" key="7">
    <source>
        <dbReference type="ARBA" id="ARBA00023136"/>
    </source>
</evidence>
<evidence type="ECO:0000256" key="3">
    <source>
        <dbReference type="ARBA" id="ARBA00022448"/>
    </source>
</evidence>
<dbReference type="InterPro" id="IPR040359">
    <property type="entry name" value="GDU"/>
</dbReference>
<dbReference type="PANTHER" id="PTHR33228:SF49">
    <property type="entry name" value="PROTEIN GLUTAMINE DUMPER 5"/>
    <property type="match status" value="1"/>
</dbReference>
<keyword evidence="3" id="KW-0813">Transport</keyword>
<evidence type="ECO:0000313" key="9">
    <source>
        <dbReference type="EMBL" id="KAJ4973510.1"/>
    </source>
</evidence>
<dbReference type="EMBL" id="JAMYWD010000004">
    <property type="protein sequence ID" value="KAJ4973510.1"/>
    <property type="molecule type" value="Genomic_DNA"/>
</dbReference>
<dbReference type="GO" id="GO:0080143">
    <property type="term" value="P:regulation of amino acid export"/>
    <property type="evidence" value="ECO:0007669"/>
    <property type="project" value="InterPro"/>
</dbReference>
<protein>
    <submittedName>
        <fullName evidence="9">Uncharacterized protein</fullName>
    </submittedName>
</protein>
<feature type="transmembrane region" description="Helical" evidence="8">
    <location>
        <begin position="29"/>
        <end position="50"/>
    </location>
</feature>
<evidence type="ECO:0000256" key="5">
    <source>
        <dbReference type="ARBA" id="ARBA00022970"/>
    </source>
</evidence>
<name>A0A9Q0QVE4_9MAGN</name>
<sequence>MRPTNATAPAAAAAAVADGFRRWSSPVPYLFVGIAAMVGLIALSLSILACSHWKSSLNSSAGETKEKQSRLASLPTDTEPKVVVIMAGEDRPTFLAKPVPPTEVNQQV</sequence>
<comment type="caution">
    <text evidence="9">The sequence shown here is derived from an EMBL/GenBank/DDBJ whole genome shotgun (WGS) entry which is preliminary data.</text>
</comment>
<dbReference type="OrthoDB" id="770444at2759"/>
<keyword evidence="5" id="KW-0029">Amino-acid transport</keyword>
<organism evidence="9 10">
    <name type="scientific">Protea cynaroides</name>
    <dbReference type="NCBI Taxonomy" id="273540"/>
    <lineage>
        <taxon>Eukaryota</taxon>
        <taxon>Viridiplantae</taxon>
        <taxon>Streptophyta</taxon>
        <taxon>Embryophyta</taxon>
        <taxon>Tracheophyta</taxon>
        <taxon>Spermatophyta</taxon>
        <taxon>Magnoliopsida</taxon>
        <taxon>Proteales</taxon>
        <taxon>Proteaceae</taxon>
        <taxon>Protea</taxon>
    </lineage>
</organism>
<reference evidence="9" key="1">
    <citation type="journal article" date="2023" name="Plant J.">
        <title>The genome of the king protea, Protea cynaroides.</title>
        <authorList>
            <person name="Chang J."/>
            <person name="Duong T.A."/>
            <person name="Schoeman C."/>
            <person name="Ma X."/>
            <person name="Roodt D."/>
            <person name="Barker N."/>
            <person name="Li Z."/>
            <person name="Van de Peer Y."/>
            <person name="Mizrachi E."/>
        </authorList>
    </citation>
    <scope>NUCLEOTIDE SEQUENCE</scope>
    <source>
        <tissue evidence="9">Young leaves</tissue>
    </source>
</reference>
<dbReference type="GO" id="GO:0016020">
    <property type="term" value="C:membrane"/>
    <property type="evidence" value="ECO:0007669"/>
    <property type="project" value="UniProtKB-SubCell"/>
</dbReference>
<evidence type="ECO:0000256" key="4">
    <source>
        <dbReference type="ARBA" id="ARBA00022692"/>
    </source>
</evidence>
<comment type="subcellular location">
    <subcellularLocation>
        <location evidence="1">Membrane</location>
        <topology evidence="1">Single-pass membrane protein</topology>
    </subcellularLocation>
</comment>
<keyword evidence="6 8" id="KW-1133">Transmembrane helix</keyword>
<evidence type="ECO:0000313" key="10">
    <source>
        <dbReference type="Proteomes" id="UP001141806"/>
    </source>
</evidence>
<keyword evidence="10" id="KW-1185">Reference proteome</keyword>
<evidence type="ECO:0000256" key="2">
    <source>
        <dbReference type="ARBA" id="ARBA00009977"/>
    </source>
</evidence>
<accession>A0A9Q0QVE4</accession>
<evidence type="ECO:0000256" key="1">
    <source>
        <dbReference type="ARBA" id="ARBA00004167"/>
    </source>
</evidence>
<dbReference type="Proteomes" id="UP001141806">
    <property type="component" value="Unassembled WGS sequence"/>
</dbReference>
<dbReference type="GO" id="GO:0006865">
    <property type="term" value="P:amino acid transport"/>
    <property type="evidence" value="ECO:0007669"/>
    <property type="project" value="UniProtKB-KW"/>
</dbReference>
<dbReference type="PANTHER" id="PTHR33228">
    <property type="entry name" value="PROTEIN GLUTAMINE DUMPER 4-RELATED"/>
    <property type="match status" value="1"/>
</dbReference>
<evidence type="ECO:0000256" key="6">
    <source>
        <dbReference type="ARBA" id="ARBA00022989"/>
    </source>
</evidence>
<keyword evidence="4 8" id="KW-0812">Transmembrane</keyword>
<proteinExistence type="inferred from homology"/>
<gene>
    <name evidence="9" type="ORF">NE237_006684</name>
</gene>
<comment type="similarity">
    <text evidence="2">Belongs to the GLUTAMINE DUMPER 1 (TC 9.B.60) family.</text>
</comment>
<evidence type="ECO:0000256" key="8">
    <source>
        <dbReference type="SAM" id="Phobius"/>
    </source>
</evidence>
<keyword evidence="7 8" id="KW-0472">Membrane</keyword>